<dbReference type="PANTHER" id="PTHR40469:SF2">
    <property type="entry name" value="GALACTOSE-BINDING DOMAIN-LIKE SUPERFAMILY PROTEIN"/>
    <property type="match status" value="1"/>
</dbReference>
<dbReference type="PANTHER" id="PTHR40469">
    <property type="entry name" value="SECRETED GLYCOSYL HYDROLASE"/>
    <property type="match status" value="1"/>
</dbReference>
<dbReference type="RefSeq" id="WP_066695839.1">
    <property type="nucleotide sequence ID" value="NZ_AP018664.1"/>
</dbReference>
<proteinExistence type="predicted"/>
<dbReference type="InterPro" id="IPR029010">
    <property type="entry name" value="ThuA-like"/>
</dbReference>
<dbReference type="SUPFAM" id="SSF52317">
    <property type="entry name" value="Class I glutamine amidotransferase-like"/>
    <property type="match status" value="1"/>
</dbReference>
<feature type="domain" description="ThuA-like" evidence="1">
    <location>
        <begin position="31"/>
        <end position="219"/>
    </location>
</feature>
<dbReference type="AlphaFoldDB" id="A0A494WGA9"/>
<gene>
    <name evidence="2" type="ORF">SAMIE_1032700</name>
</gene>
<dbReference type="InterPro" id="IPR029062">
    <property type="entry name" value="Class_I_gatase-like"/>
</dbReference>
<dbReference type="KEGG" id="sami:SAMIE_1032700"/>
<evidence type="ECO:0000313" key="3">
    <source>
        <dbReference type="Proteomes" id="UP000279959"/>
    </source>
</evidence>
<reference evidence="2 3" key="1">
    <citation type="submission" date="2018-05" db="EMBL/GenBank/DDBJ databases">
        <title>Complete Genome Sequence of the Nonylphenol-Degrading Bacterium Sphingobium amiense DSM 16289T.</title>
        <authorList>
            <person name="Ootsuka M."/>
            <person name="Nishizawa T."/>
            <person name="Ohta H."/>
        </authorList>
    </citation>
    <scope>NUCLEOTIDE SEQUENCE [LARGE SCALE GENOMIC DNA]</scope>
    <source>
        <strain evidence="2 3">DSM 16289</strain>
    </source>
</reference>
<keyword evidence="3" id="KW-1185">Reference proteome</keyword>
<organism evidence="2 3">
    <name type="scientific">Sphingobium amiense</name>
    <dbReference type="NCBI Taxonomy" id="135719"/>
    <lineage>
        <taxon>Bacteria</taxon>
        <taxon>Pseudomonadati</taxon>
        <taxon>Pseudomonadota</taxon>
        <taxon>Alphaproteobacteria</taxon>
        <taxon>Sphingomonadales</taxon>
        <taxon>Sphingomonadaceae</taxon>
        <taxon>Sphingobium</taxon>
    </lineage>
</organism>
<dbReference type="Gene3D" id="3.40.50.880">
    <property type="match status" value="1"/>
</dbReference>
<evidence type="ECO:0000259" key="1">
    <source>
        <dbReference type="Pfam" id="PF06283"/>
    </source>
</evidence>
<dbReference type="Proteomes" id="UP000279959">
    <property type="component" value="Chromosome"/>
</dbReference>
<name>A0A494WGA9_9SPHN</name>
<dbReference type="EMBL" id="AP018664">
    <property type="protein sequence ID" value="BBD99769.1"/>
    <property type="molecule type" value="Genomic_DNA"/>
</dbReference>
<protein>
    <submittedName>
        <fullName evidence="2">Trehalose utilization</fullName>
    </submittedName>
</protein>
<sequence length="254" mass="28952">MNEEQPERLDCVLIAGGLYHDFDFARLELLKLLAEDPRVRTRVFEDYANIDAIRAADLLITYTCDVMPPLEAQEALRDWVKGGGRWYALHGTNSVLRLFDNGLYGAPRWAPLMMETLGTQFIAHPPIAPYRVEVADAGHPLTQGIEPFETTDELYLMERHGDLHVLLDTAFAGEATGFDEHQWAHDRHPVLYIKAQGAGAVLYNTLGHCRGHYDMQPFLDWWPQVDRCAWDLPVFRELLRRGIAWAKDGKRAPS</sequence>
<dbReference type="Pfam" id="PF06283">
    <property type="entry name" value="ThuA"/>
    <property type="match status" value="1"/>
</dbReference>
<accession>A0A494WGA9</accession>
<evidence type="ECO:0000313" key="2">
    <source>
        <dbReference type="EMBL" id="BBD99769.1"/>
    </source>
</evidence>